<proteinExistence type="predicted"/>
<organism evidence="2 3">
    <name type="scientific">Niabella yanshanensis</name>
    <dbReference type="NCBI Taxonomy" id="577386"/>
    <lineage>
        <taxon>Bacteria</taxon>
        <taxon>Pseudomonadati</taxon>
        <taxon>Bacteroidota</taxon>
        <taxon>Chitinophagia</taxon>
        <taxon>Chitinophagales</taxon>
        <taxon>Chitinophagaceae</taxon>
        <taxon>Niabella</taxon>
    </lineage>
</organism>
<gene>
    <name evidence="2" type="ORF">U0035_09565</name>
</gene>
<dbReference type="RefSeq" id="WP_114792088.1">
    <property type="nucleotide sequence ID" value="NZ_CP139960.1"/>
</dbReference>
<name>A0ABZ0WCG5_9BACT</name>
<dbReference type="Gene3D" id="3.40.630.30">
    <property type="match status" value="1"/>
</dbReference>
<dbReference type="SUPFAM" id="SSF55729">
    <property type="entry name" value="Acyl-CoA N-acyltransferases (Nat)"/>
    <property type="match status" value="1"/>
</dbReference>
<evidence type="ECO:0000313" key="3">
    <source>
        <dbReference type="Proteomes" id="UP001325680"/>
    </source>
</evidence>
<dbReference type="PANTHER" id="PTHR43441">
    <property type="entry name" value="RIBOSOMAL-PROTEIN-SERINE ACETYLTRANSFERASE"/>
    <property type="match status" value="1"/>
</dbReference>
<dbReference type="PROSITE" id="PS51186">
    <property type="entry name" value="GNAT"/>
    <property type="match status" value="1"/>
</dbReference>
<evidence type="ECO:0000259" key="1">
    <source>
        <dbReference type="PROSITE" id="PS51186"/>
    </source>
</evidence>
<dbReference type="PANTHER" id="PTHR43441:SF11">
    <property type="entry name" value="RIBOSOMAL-PROTEIN-SERINE ACETYLTRANSFERASE"/>
    <property type="match status" value="1"/>
</dbReference>
<dbReference type="InterPro" id="IPR000182">
    <property type="entry name" value="GNAT_dom"/>
</dbReference>
<protein>
    <submittedName>
        <fullName evidence="2">GNAT family protein</fullName>
        <ecNumber evidence="2">2.-.-.-</ecNumber>
    </submittedName>
</protein>
<accession>A0ABZ0WCG5</accession>
<feature type="domain" description="N-acetyltransferase" evidence="1">
    <location>
        <begin position="23"/>
        <end position="170"/>
    </location>
</feature>
<dbReference type="GO" id="GO:0016740">
    <property type="term" value="F:transferase activity"/>
    <property type="evidence" value="ECO:0007669"/>
    <property type="project" value="UniProtKB-KW"/>
</dbReference>
<dbReference type="InterPro" id="IPR016181">
    <property type="entry name" value="Acyl_CoA_acyltransferase"/>
</dbReference>
<reference evidence="2 3" key="1">
    <citation type="submission" date="2023-12" db="EMBL/GenBank/DDBJ databases">
        <title>Genome sequencing and assembly of bacterial species from a model synthetic community.</title>
        <authorList>
            <person name="Hogle S.L."/>
        </authorList>
    </citation>
    <scope>NUCLEOTIDE SEQUENCE [LARGE SCALE GENOMIC DNA]</scope>
    <source>
        <strain evidence="2 3">HAMBI_3031</strain>
    </source>
</reference>
<evidence type="ECO:0000313" key="2">
    <source>
        <dbReference type="EMBL" id="WQD40392.1"/>
    </source>
</evidence>
<dbReference type="Proteomes" id="UP001325680">
    <property type="component" value="Chromosome"/>
</dbReference>
<sequence length="185" mass="20937">MIISLNENTALIFNQASHAAELFALVDSNRSHLSRFLPWVPHMLSVKDMERYLLNCEKLNREGLDTSFNILQQRRIVGRIGLSYINKANKTANIGYWLAQKAQGAGLISKAVKALLGFGFEELDLNRIEIKAATTNLRSKAIPEKLGFHFEGILREAEWVNNEPLDLMLYSMLGSEWTKGQEKTS</sequence>
<dbReference type="Pfam" id="PF13302">
    <property type="entry name" value="Acetyltransf_3"/>
    <property type="match status" value="1"/>
</dbReference>
<keyword evidence="3" id="KW-1185">Reference proteome</keyword>
<dbReference type="EMBL" id="CP139960">
    <property type="protein sequence ID" value="WQD40392.1"/>
    <property type="molecule type" value="Genomic_DNA"/>
</dbReference>
<keyword evidence="2" id="KW-0808">Transferase</keyword>
<dbReference type="EC" id="2.-.-.-" evidence="2"/>
<dbReference type="InterPro" id="IPR051908">
    <property type="entry name" value="Ribosomal_N-acetyltransferase"/>
</dbReference>